<name>A0A554MW27_9EURY</name>
<reference evidence="1 2" key="1">
    <citation type="submission" date="2018-06" db="EMBL/GenBank/DDBJ databases">
        <title>Natronomonas sp. F16-60 a new haloarchaeon isolated from a solar saltern of Isla Cristina, Huelva, Spain.</title>
        <authorList>
            <person name="Duran-Viseras A."/>
            <person name="Sanchez-Porro C."/>
            <person name="Ventosa A."/>
        </authorList>
    </citation>
    <scope>NUCLEOTIDE SEQUENCE [LARGE SCALE GENOMIC DNA]</scope>
    <source>
        <strain evidence="1 2">F16-60</strain>
    </source>
</reference>
<dbReference type="InterPro" id="IPR058440">
    <property type="entry name" value="DUF8127"/>
</dbReference>
<evidence type="ECO:0000313" key="1">
    <source>
        <dbReference type="EMBL" id="TSD09313.1"/>
    </source>
</evidence>
<comment type="caution">
    <text evidence="1">The sequence shown here is derived from an EMBL/GenBank/DDBJ whole genome shotgun (WGS) entry which is preliminary data.</text>
</comment>
<keyword evidence="2" id="KW-1185">Reference proteome</keyword>
<dbReference type="AlphaFoldDB" id="A0A554MW27"/>
<gene>
    <name evidence="1" type="ORF">DP107_16340</name>
</gene>
<dbReference type="Proteomes" id="UP000319894">
    <property type="component" value="Unassembled WGS sequence"/>
</dbReference>
<organism evidence="1 2">
    <name type="scientific">Haloglomus irregulare</name>
    <dbReference type="NCBI Taxonomy" id="2234134"/>
    <lineage>
        <taxon>Archaea</taxon>
        <taxon>Methanobacteriati</taxon>
        <taxon>Methanobacteriota</taxon>
        <taxon>Stenosarchaea group</taxon>
        <taxon>Halobacteria</taxon>
        <taxon>Halobacteriales</taxon>
        <taxon>Natronomonadaceae</taxon>
        <taxon>Haloglomus</taxon>
    </lineage>
</organism>
<proteinExistence type="predicted"/>
<dbReference type="RefSeq" id="WP_144263212.1">
    <property type="nucleotide sequence ID" value="NZ_QMDX01000014.1"/>
</dbReference>
<dbReference type="Pfam" id="PF26448">
    <property type="entry name" value="DUF8127"/>
    <property type="match status" value="1"/>
</dbReference>
<dbReference type="InParanoid" id="A0A554MW27"/>
<accession>A0A554MW27</accession>
<dbReference type="EMBL" id="QMDX01000014">
    <property type="protein sequence ID" value="TSD09313.1"/>
    <property type="molecule type" value="Genomic_DNA"/>
</dbReference>
<evidence type="ECO:0000313" key="2">
    <source>
        <dbReference type="Proteomes" id="UP000319894"/>
    </source>
</evidence>
<protein>
    <submittedName>
        <fullName evidence="1">Uncharacterized protein</fullName>
    </submittedName>
</protein>
<sequence>MPSPRYVGRIALALALLAAPVWGPALALSAPTYEYRATLLTTESGTLGFANGSRLPSDGVDGIDCFATNRPDRPCVHEASLLNGSRTVDYPPLRAGSGNPQLGVERYVAFGAESHVYERTSAYAGERGGSYVLGLERVPPRKVLEDVAVDVADAREPVRGTVETGTGTSGTPLDEGRIVAVPTDGGDRRYFLVYEGRRRSGVPIDDGDAAALELLAVVLGAALLLDAGAPRGR</sequence>